<proteinExistence type="predicted"/>
<protein>
    <submittedName>
        <fullName evidence="1">Uncharacterized protein</fullName>
    </submittedName>
</protein>
<reference evidence="1" key="1">
    <citation type="journal article" date="2021" name="Proc. Natl. Acad. Sci. U.S.A.">
        <title>A Catalog of Tens of Thousands of Viruses from Human Metagenomes Reveals Hidden Associations with Chronic Diseases.</title>
        <authorList>
            <person name="Tisza M.J."/>
            <person name="Buck C.B."/>
        </authorList>
    </citation>
    <scope>NUCLEOTIDE SEQUENCE</scope>
    <source>
        <strain evidence="1">Ctshb19</strain>
    </source>
</reference>
<accession>A0A8S5UGL9</accession>
<sequence length="126" mass="14307">MSKKANVWKPTAEQCAQIRAVAKRGCSGLRRIELGTRVSLTDHELPTSINVARVAKTEKWEDTDLFDMRTWADFRKGVELTDDGRAVLDLFLYDQWGLDSHAIVYYKDGAIVKVTCNLSDRAINNF</sequence>
<name>A0A8S5UGL9_9CAUD</name>
<evidence type="ECO:0000313" key="1">
    <source>
        <dbReference type="EMBL" id="DAF93631.1"/>
    </source>
</evidence>
<dbReference type="EMBL" id="BK016086">
    <property type="protein sequence ID" value="DAF93631.1"/>
    <property type="molecule type" value="Genomic_DNA"/>
</dbReference>
<organism evidence="1">
    <name type="scientific">Myoviridae sp. ctshb19</name>
    <dbReference type="NCBI Taxonomy" id="2825194"/>
    <lineage>
        <taxon>Viruses</taxon>
        <taxon>Duplodnaviria</taxon>
        <taxon>Heunggongvirae</taxon>
        <taxon>Uroviricota</taxon>
        <taxon>Caudoviricetes</taxon>
    </lineage>
</organism>